<evidence type="ECO:0000256" key="4">
    <source>
        <dbReference type="ARBA" id="ARBA00023125"/>
    </source>
</evidence>
<dbReference type="InterPro" id="IPR013249">
    <property type="entry name" value="RNA_pol_sigma70_r4_t2"/>
</dbReference>
<sequence>MTALSRPDSAPRQSVAPDVATVQRLNERRFEFMRFLRRRLSHQEDAEDAFQDFCLKVVRAAEKPQTTAKIDAWLSRVLRNTLTDYYRRRATRQRTEAAYEAETHSQAAPPEMMQFQNPCSCIRNLVPTLRPDYAEIIRRADLDSESRDRIALDLGLTTNNIGVRLHRARRVLKESIEQCCGACCVGGFGDCDCAPEPHGSRRSR</sequence>
<evidence type="ECO:0000259" key="6">
    <source>
        <dbReference type="Pfam" id="PF04542"/>
    </source>
</evidence>
<reference evidence="8" key="1">
    <citation type="journal article" date="2014" name="Int. J. Syst. Evol. Microbiol.">
        <title>Complete genome sequence of Corynebacterium casei LMG S-19264T (=DSM 44701T), isolated from a smear-ripened cheese.</title>
        <authorList>
            <consortium name="US DOE Joint Genome Institute (JGI-PGF)"/>
            <person name="Walter F."/>
            <person name="Albersmeier A."/>
            <person name="Kalinowski J."/>
            <person name="Ruckert C."/>
        </authorList>
    </citation>
    <scope>NUCLEOTIDE SEQUENCE</scope>
    <source>
        <strain evidence="8">KCTC 32437</strain>
    </source>
</reference>
<keyword evidence="9" id="KW-1185">Reference proteome</keyword>
<feature type="domain" description="RNA polymerase sigma-70 region 2" evidence="6">
    <location>
        <begin position="33"/>
        <end position="90"/>
    </location>
</feature>
<reference evidence="8" key="2">
    <citation type="submission" date="2020-09" db="EMBL/GenBank/DDBJ databases">
        <authorList>
            <person name="Sun Q."/>
            <person name="Kim S."/>
        </authorList>
    </citation>
    <scope>NUCLEOTIDE SEQUENCE</scope>
    <source>
        <strain evidence="8">KCTC 32437</strain>
    </source>
</reference>
<gene>
    <name evidence="8" type="ORF">GCM10007989_23980</name>
</gene>
<dbReference type="EMBL" id="BMZE01000002">
    <property type="protein sequence ID" value="GHA27351.1"/>
    <property type="molecule type" value="Genomic_DNA"/>
</dbReference>
<feature type="domain" description="RNA polymerase sigma factor 70 region 4 type 2" evidence="7">
    <location>
        <begin position="121"/>
        <end position="170"/>
    </location>
</feature>
<dbReference type="InterPro" id="IPR013324">
    <property type="entry name" value="RNA_pol_sigma_r3/r4-like"/>
</dbReference>
<keyword evidence="3" id="KW-0731">Sigma factor</keyword>
<dbReference type="Gene3D" id="1.10.1740.10">
    <property type="match status" value="1"/>
</dbReference>
<dbReference type="NCBIfam" id="TIGR02937">
    <property type="entry name" value="sigma70-ECF"/>
    <property type="match status" value="1"/>
</dbReference>
<evidence type="ECO:0000259" key="7">
    <source>
        <dbReference type="Pfam" id="PF08281"/>
    </source>
</evidence>
<evidence type="ECO:0000256" key="2">
    <source>
        <dbReference type="ARBA" id="ARBA00023015"/>
    </source>
</evidence>
<comment type="caution">
    <text evidence="8">The sequence shown here is derived from an EMBL/GenBank/DDBJ whole genome shotgun (WGS) entry which is preliminary data.</text>
</comment>
<dbReference type="GO" id="GO:0016987">
    <property type="term" value="F:sigma factor activity"/>
    <property type="evidence" value="ECO:0007669"/>
    <property type="project" value="UniProtKB-KW"/>
</dbReference>
<keyword evidence="2" id="KW-0805">Transcription regulation</keyword>
<organism evidence="8 9">
    <name type="scientific">Devosia pacifica</name>
    <dbReference type="NCBI Taxonomy" id="1335967"/>
    <lineage>
        <taxon>Bacteria</taxon>
        <taxon>Pseudomonadati</taxon>
        <taxon>Pseudomonadota</taxon>
        <taxon>Alphaproteobacteria</taxon>
        <taxon>Hyphomicrobiales</taxon>
        <taxon>Devosiaceae</taxon>
        <taxon>Devosia</taxon>
    </lineage>
</organism>
<dbReference type="GO" id="GO:0006352">
    <property type="term" value="P:DNA-templated transcription initiation"/>
    <property type="evidence" value="ECO:0007669"/>
    <property type="project" value="InterPro"/>
</dbReference>
<protein>
    <recommendedName>
        <fullName evidence="10">RNA polymerase subunit sigma-70</fullName>
    </recommendedName>
</protein>
<dbReference type="InterPro" id="IPR039425">
    <property type="entry name" value="RNA_pol_sigma-70-like"/>
</dbReference>
<name>A0A918S942_9HYPH</name>
<dbReference type="Gene3D" id="1.10.10.10">
    <property type="entry name" value="Winged helix-like DNA-binding domain superfamily/Winged helix DNA-binding domain"/>
    <property type="match status" value="1"/>
</dbReference>
<dbReference type="GO" id="GO:0003677">
    <property type="term" value="F:DNA binding"/>
    <property type="evidence" value="ECO:0007669"/>
    <property type="project" value="UniProtKB-KW"/>
</dbReference>
<keyword evidence="5" id="KW-0804">Transcription</keyword>
<dbReference type="InterPro" id="IPR036388">
    <property type="entry name" value="WH-like_DNA-bd_sf"/>
</dbReference>
<keyword evidence="4" id="KW-0238">DNA-binding</keyword>
<evidence type="ECO:0000313" key="9">
    <source>
        <dbReference type="Proteomes" id="UP000646579"/>
    </source>
</evidence>
<dbReference type="PANTHER" id="PTHR43133">
    <property type="entry name" value="RNA POLYMERASE ECF-TYPE SIGMA FACTO"/>
    <property type="match status" value="1"/>
</dbReference>
<dbReference type="InterPro" id="IPR007627">
    <property type="entry name" value="RNA_pol_sigma70_r2"/>
</dbReference>
<dbReference type="Proteomes" id="UP000646579">
    <property type="component" value="Unassembled WGS sequence"/>
</dbReference>
<dbReference type="SUPFAM" id="SSF88659">
    <property type="entry name" value="Sigma3 and sigma4 domains of RNA polymerase sigma factors"/>
    <property type="match status" value="1"/>
</dbReference>
<evidence type="ECO:0008006" key="10">
    <source>
        <dbReference type="Google" id="ProtNLM"/>
    </source>
</evidence>
<evidence type="ECO:0000256" key="3">
    <source>
        <dbReference type="ARBA" id="ARBA00023082"/>
    </source>
</evidence>
<dbReference type="Pfam" id="PF04542">
    <property type="entry name" value="Sigma70_r2"/>
    <property type="match status" value="1"/>
</dbReference>
<dbReference type="PANTHER" id="PTHR43133:SF8">
    <property type="entry name" value="RNA POLYMERASE SIGMA FACTOR HI_1459-RELATED"/>
    <property type="match status" value="1"/>
</dbReference>
<dbReference type="InterPro" id="IPR013325">
    <property type="entry name" value="RNA_pol_sigma_r2"/>
</dbReference>
<evidence type="ECO:0000256" key="1">
    <source>
        <dbReference type="ARBA" id="ARBA00010641"/>
    </source>
</evidence>
<evidence type="ECO:0000313" key="8">
    <source>
        <dbReference type="EMBL" id="GHA27351.1"/>
    </source>
</evidence>
<evidence type="ECO:0000256" key="5">
    <source>
        <dbReference type="ARBA" id="ARBA00023163"/>
    </source>
</evidence>
<dbReference type="Pfam" id="PF08281">
    <property type="entry name" value="Sigma70_r4_2"/>
    <property type="match status" value="1"/>
</dbReference>
<dbReference type="AlphaFoldDB" id="A0A918S942"/>
<comment type="similarity">
    <text evidence="1">Belongs to the sigma-70 factor family. ECF subfamily.</text>
</comment>
<proteinExistence type="inferred from homology"/>
<dbReference type="SUPFAM" id="SSF88946">
    <property type="entry name" value="Sigma2 domain of RNA polymerase sigma factors"/>
    <property type="match status" value="1"/>
</dbReference>
<dbReference type="InterPro" id="IPR014284">
    <property type="entry name" value="RNA_pol_sigma-70_dom"/>
</dbReference>
<accession>A0A918S942</accession>